<comment type="caution">
    <text evidence="1">The sequence shown here is derived from an EMBL/GenBank/DDBJ whole genome shotgun (WGS) entry which is preliminary data.</text>
</comment>
<reference evidence="1 2" key="1">
    <citation type="submission" date="2019-12" db="EMBL/GenBank/DDBJ databases">
        <title>Shinella kummerowiae sp. nov., a symbiotic bacterium isolated from root nodules of the herbal legume Kummerowia stipulacea.</title>
        <authorList>
            <person name="Gao J."/>
        </authorList>
    </citation>
    <scope>NUCLEOTIDE SEQUENCE [LARGE SCALE GENOMIC DNA]</scope>
    <source>
        <strain evidence="1 2">CCBAU 25048</strain>
    </source>
</reference>
<dbReference type="AlphaFoldDB" id="A0A6N8SBA8"/>
<accession>A0A6N8SBA8</accession>
<dbReference type="Proteomes" id="UP000435802">
    <property type="component" value="Unassembled WGS sequence"/>
</dbReference>
<keyword evidence="2" id="KW-1185">Reference proteome</keyword>
<dbReference type="EMBL" id="WUMK01000001">
    <property type="protein sequence ID" value="MXN44252.1"/>
    <property type="molecule type" value="Genomic_DNA"/>
</dbReference>
<protein>
    <submittedName>
        <fullName evidence="1">Uncharacterized protein</fullName>
    </submittedName>
</protein>
<evidence type="ECO:0000313" key="1">
    <source>
        <dbReference type="EMBL" id="MXN44252.1"/>
    </source>
</evidence>
<organism evidence="1 2">
    <name type="scientific">Shinella kummerowiae</name>
    <dbReference type="NCBI Taxonomy" id="417745"/>
    <lineage>
        <taxon>Bacteria</taxon>
        <taxon>Pseudomonadati</taxon>
        <taxon>Pseudomonadota</taxon>
        <taxon>Alphaproteobacteria</taxon>
        <taxon>Hyphomicrobiales</taxon>
        <taxon>Rhizobiaceae</taxon>
        <taxon>Shinella</taxon>
    </lineage>
</organism>
<sequence>MVLARKVVLHSPISDTADLAGFVERCLSEGVFLLAIVGPGADKLEDEVDWIVVGDGNDPSRFLCTTSHPNEPLEEVIGMASAFDAGRGGVEQVFL</sequence>
<evidence type="ECO:0000313" key="2">
    <source>
        <dbReference type="Proteomes" id="UP000435802"/>
    </source>
</evidence>
<name>A0A6N8SBA8_9HYPH</name>
<gene>
    <name evidence="1" type="ORF">GR138_03560</name>
</gene>
<proteinExistence type="predicted"/>
<dbReference type="OrthoDB" id="7572829at2"/>